<comment type="similarity">
    <text evidence="2">Belongs to the bacterial ribosomal protein bL32 family.</text>
</comment>
<evidence type="ECO:0000256" key="2">
    <source>
        <dbReference type="ARBA" id="ARBA00008560"/>
    </source>
</evidence>
<evidence type="ECO:0000313" key="12">
    <source>
        <dbReference type="Proteomes" id="UP000700334"/>
    </source>
</evidence>
<dbReference type="Pfam" id="PF01783">
    <property type="entry name" value="Ribosomal_L32p"/>
    <property type="match status" value="1"/>
</dbReference>
<dbReference type="SUPFAM" id="SSF57829">
    <property type="entry name" value="Zn-binding ribosomal proteins"/>
    <property type="match status" value="1"/>
</dbReference>
<dbReference type="OrthoDB" id="2014905at2759"/>
<dbReference type="Proteomes" id="UP000700334">
    <property type="component" value="Unassembled WGS sequence"/>
</dbReference>
<accession>A0A8J6DNV6</accession>
<dbReference type="PANTHER" id="PTHR21026">
    <property type="entry name" value="39S RIBOSOMAL PROTEIN L32, MITOCHONDRIAL"/>
    <property type="match status" value="1"/>
</dbReference>
<feature type="non-terminal residue" evidence="11">
    <location>
        <position position="265"/>
    </location>
</feature>
<keyword evidence="12" id="KW-1185">Reference proteome</keyword>
<dbReference type="AlphaFoldDB" id="A0A8J6DNV6"/>
<evidence type="ECO:0000256" key="6">
    <source>
        <dbReference type="ARBA" id="ARBA00023274"/>
    </source>
</evidence>
<gene>
    <name evidence="11" type="ORF">J0S82_016478</name>
</gene>
<evidence type="ECO:0000256" key="5">
    <source>
        <dbReference type="ARBA" id="ARBA00023128"/>
    </source>
</evidence>
<evidence type="ECO:0000313" key="11">
    <source>
        <dbReference type="EMBL" id="KAG8515106.1"/>
    </source>
</evidence>
<feature type="region of interest" description="Disordered" evidence="10">
    <location>
        <begin position="1"/>
        <end position="29"/>
    </location>
</feature>
<feature type="compositionally biased region" description="Basic and acidic residues" evidence="10">
    <location>
        <begin position="246"/>
        <end position="258"/>
    </location>
</feature>
<evidence type="ECO:0000256" key="8">
    <source>
        <dbReference type="ARBA" id="ARBA00042577"/>
    </source>
</evidence>
<keyword evidence="6" id="KW-0687">Ribonucleoprotein</keyword>
<reference evidence="11" key="1">
    <citation type="journal article" date="2021" name="Evol. Appl.">
        <title>The genome of the Pyrenean desman and the effects of bottlenecks and inbreeding on the genomic landscape of an endangered species.</title>
        <authorList>
            <person name="Escoda L."/>
            <person name="Castresana J."/>
        </authorList>
    </citation>
    <scope>NUCLEOTIDE SEQUENCE</scope>
    <source>
        <strain evidence="11">IBE-C5619</strain>
    </source>
</reference>
<dbReference type="InterPro" id="IPR011332">
    <property type="entry name" value="Ribosomal_zn-bd"/>
</dbReference>
<protein>
    <recommendedName>
        <fullName evidence="7">Large ribosomal subunit protein bL32m</fullName>
    </recommendedName>
    <alternativeName>
        <fullName evidence="8">39S ribosomal protein L32, mitochondrial</fullName>
    </alternativeName>
</protein>
<evidence type="ECO:0000256" key="1">
    <source>
        <dbReference type="ARBA" id="ARBA00004173"/>
    </source>
</evidence>
<sequence>SRKCGSANSHSKRMRQVEAEPSTPWERSAGYKDGVRLVGAGCSPVVGSPGTVPKLLGTFATETSAESTRPSQFSVGIKESVLFRSYTQCNPNALPDMEGRHCLDLRSFAVVPPPKQFAILCGPALAVQGPAIFAEPTNDTSGSEISSLSDSIFWMAAPKNRRSIEVNRCRRRNPQKLIKVKNNIDVCPECGHLKQKHVLCGYCYEKVRKETAEIRRQIGKQEGGPFRAPAVETMVLYTGETPTEQDQGKRIIERDRKRPSWFTQN</sequence>
<dbReference type="GO" id="GO:0003735">
    <property type="term" value="F:structural constituent of ribosome"/>
    <property type="evidence" value="ECO:0007669"/>
    <property type="project" value="InterPro"/>
</dbReference>
<evidence type="ECO:0000256" key="3">
    <source>
        <dbReference type="ARBA" id="ARBA00022946"/>
    </source>
</evidence>
<comment type="subcellular location">
    <subcellularLocation>
        <location evidence="1">Mitochondrion</location>
    </subcellularLocation>
</comment>
<dbReference type="GO" id="GO:0005762">
    <property type="term" value="C:mitochondrial large ribosomal subunit"/>
    <property type="evidence" value="ECO:0007669"/>
    <property type="project" value="TreeGrafter"/>
</dbReference>
<comment type="caution">
    <text evidence="11">The sequence shown here is derived from an EMBL/GenBank/DDBJ whole genome shotgun (WGS) entry which is preliminary data.</text>
</comment>
<dbReference type="InterPro" id="IPR002677">
    <property type="entry name" value="Ribosomal_bL32"/>
</dbReference>
<dbReference type="InterPro" id="IPR051991">
    <property type="entry name" value="Mitoribosomal_protein_bL32"/>
</dbReference>
<keyword evidence="4 11" id="KW-0689">Ribosomal protein</keyword>
<feature type="region of interest" description="Disordered" evidence="10">
    <location>
        <begin position="240"/>
        <end position="265"/>
    </location>
</feature>
<organism evidence="11 12">
    <name type="scientific">Galemys pyrenaicus</name>
    <name type="common">Iberian desman</name>
    <name type="synonym">Pyrenean desman</name>
    <dbReference type="NCBI Taxonomy" id="202257"/>
    <lineage>
        <taxon>Eukaryota</taxon>
        <taxon>Metazoa</taxon>
        <taxon>Chordata</taxon>
        <taxon>Craniata</taxon>
        <taxon>Vertebrata</taxon>
        <taxon>Euteleostomi</taxon>
        <taxon>Mammalia</taxon>
        <taxon>Eutheria</taxon>
        <taxon>Laurasiatheria</taxon>
        <taxon>Eulipotyphla</taxon>
        <taxon>Talpidae</taxon>
        <taxon>Galemys</taxon>
    </lineage>
</organism>
<dbReference type="EMBL" id="JAGFMF010011718">
    <property type="protein sequence ID" value="KAG8515106.1"/>
    <property type="molecule type" value="Genomic_DNA"/>
</dbReference>
<evidence type="ECO:0000256" key="7">
    <source>
        <dbReference type="ARBA" id="ARBA00039935"/>
    </source>
</evidence>
<evidence type="ECO:0000256" key="10">
    <source>
        <dbReference type="SAM" id="MobiDB-lite"/>
    </source>
</evidence>
<proteinExistence type="inferred from homology"/>
<dbReference type="GO" id="GO:0006412">
    <property type="term" value="P:translation"/>
    <property type="evidence" value="ECO:0007669"/>
    <property type="project" value="InterPro"/>
</dbReference>
<keyword evidence="3" id="KW-0809">Transit peptide</keyword>
<keyword evidence="5" id="KW-0496">Mitochondrion</keyword>
<evidence type="ECO:0000256" key="9">
    <source>
        <dbReference type="ARBA" id="ARBA00045766"/>
    </source>
</evidence>
<dbReference type="PANTHER" id="PTHR21026:SF2">
    <property type="entry name" value="LARGE RIBOSOMAL SUBUNIT PROTEIN BL32M"/>
    <property type="match status" value="1"/>
</dbReference>
<name>A0A8J6DNV6_GALPY</name>
<evidence type="ECO:0000256" key="4">
    <source>
        <dbReference type="ARBA" id="ARBA00022980"/>
    </source>
</evidence>
<comment type="function">
    <text evidence="9">Component of the mitochondrial large ribosomal subunit (mt-LSU). The mitochondrial ribosome (mitoribosome) is a large ribonucleoprotein complex responsible for the synthesis of proteins inside mitochondria.</text>
</comment>